<evidence type="ECO:0000259" key="2">
    <source>
        <dbReference type="Pfam" id="PF20712"/>
    </source>
</evidence>
<keyword evidence="1" id="KW-0472">Membrane</keyword>
<feature type="domain" description="Cyanobacterial TRADD-N associated 2 transmembrane" evidence="2">
    <location>
        <begin position="72"/>
        <end position="126"/>
    </location>
</feature>
<dbReference type="GeneID" id="60748219"/>
<dbReference type="RefSeq" id="WP_131733192.1">
    <property type="nucleotide sequence ID" value="NZ_CAACYD010000002.1"/>
</dbReference>
<dbReference type="Pfam" id="PF20712">
    <property type="entry name" value="CyanoTRADDas_TM"/>
    <property type="match status" value="1"/>
</dbReference>
<sequence length="222" mass="23009">MGQIILFGLLGSIGVWIAFAFYLSSRGDRAVAERAQRSLQRAEDQLAADDQLTLPALWEVTQKRLDYYHQIATSQARTSFRNAQAAMVIGFVLLAVFAALAAAADTTAAAAVTGALGAVAAALAGFISRTFVRSQESSAGHLRSYFDQPLEFSRYLAAERLLSSVQHLDGQQRAVILADLLRTVIAPGGGAGADGAAAAPSAITINVPPTAPAAPSGQGGPG</sequence>
<feature type="transmembrane region" description="Helical" evidence="1">
    <location>
        <begin position="85"/>
        <end position="103"/>
    </location>
</feature>
<keyword evidence="1" id="KW-0812">Transmembrane</keyword>
<feature type="transmembrane region" description="Helical" evidence="1">
    <location>
        <begin position="6"/>
        <end position="24"/>
    </location>
</feature>
<organism evidence="3 4">
    <name type="scientific">Gordonia paraffinivorans</name>
    <dbReference type="NCBI Taxonomy" id="175628"/>
    <lineage>
        <taxon>Bacteria</taxon>
        <taxon>Bacillati</taxon>
        <taxon>Actinomycetota</taxon>
        <taxon>Actinomycetes</taxon>
        <taxon>Mycobacteriales</taxon>
        <taxon>Gordoniaceae</taxon>
        <taxon>Gordonia</taxon>
    </lineage>
</organism>
<dbReference type="EMBL" id="CAACYD010000002">
    <property type="protein sequence ID" value="VFA81080.1"/>
    <property type="molecule type" value="Genomic_DNA"/>
</dbReference>
<dbReference type="InterPro" id="IPR048567">
    <property type="entry name" value="CyanoTRADDas_TM"/>
</dbReference>
<evidence type="ECO:0000256" key="1">
    <source>
        <dbReference type="SAM" id="Phobius"/>
    </source>
</evidence>
<dbReference type="AlphaFoldDB" id="A0ABD7UXA5"/>
<name>A0ABD7UXA5_9ACTN</name>
<feature type="transmembrane region" description="Helical" evidence="1">
    <location>
        <begin position="109"/>
        <end position="127"/>
    </location>
</feature>
<reference evidence="3 4" key="1">
    <citation type="submission" date="2019-02" db="EMBL/GenBank/DDBJ databases">
        <authorList>
            <consortium name="Pathogen Informatics"/>
        </authorList>
    </citation>
    <scope>NUCLEOTIDE SEQUENCE [LARGE SCALE GENOMIC DNA]</scope>
    <source>
        <strain evidence="3 4">3012STDY6756503</strain>
    </source>
</reference>
<accession>A0ABD7UXA5</accession>
<keyword evidence="1" id="KW-1133">Transmembrane helix</keyword>
<protein>
    <recommendedName>
        <fullName evidence="2">Cyanobacterial TRADD-N associated 2 transmembrane domain-containing protein</fullName>
    </recommendedName>
</protein>
<comment type="caution">
    <text evidence="3">The sequence shown here is derived from an EMBL/GenBank/DDBJ whole genome shotgun (WGS) entry which is preliminary data.</text>
</comment>
<dbReference type="Proteomes" id="UP000360750">
    <property type="component" value="Unassembled WGS sequence"/>
</dbReference>
<proteinExistence type="predicted"/>
<evidence type="ECO:0000313" key="3">
    <source>
        <dbReference type="EMBL" id="VFA81080.1"/>
    </source>
</evidence>
<gene>
    <name evidence="3" type="ORF">NCTC8139_00164</name>
</gene>
<evidence type="ECO:0000313" key="4">
    <source>
        <dbReference type="Proteomes" id="UP000360750"/>
    </source>
</evidence>